<dbReference type="GO" id="GO:0045505">
    <property type="term" value="F:dynein intermediate chain binding"/>
    <property type="evidence" value="ECO:0007669"/>
    <property type="project" value="TreeGrafter"/>
</dbReference>
<evidence type="ECO:0000313" key="14">
    <source>
        <dbReference type="EMBL" id="VDO28836.1"/>
    </source>
</evidence>
<dbReference type="GO" id="GO:0005634">
    <property type="term" value="C:nucleus"/>
    <property type="evidence" value="ECO:0007669"/>
    <property type="project" value="UniProtKB-SubCell"/>
</dbReference>
<evidence type="ECO:0000256" key="11">
    <source>
        <dbReference type="ARBA" id="ARBA00023212"/>
    </source>
</evidence>
<dbReference type="Pfam" id="PF01221">
    <property type="entry name" value="Dynein_light"/>
    <property type="match status" value="1"/>
</dbReference>
<dbReference type="GO" id="GO:0051028">
    <property type="term" value="P:mRNA transport"/>
    <property type="evidence" value="ECO:0007669"/>
    <property type="project" value="UniProtKB-KW"/>
</dbReference>
<dbReference type="GO" id="GO:0005868">
    <property type="term" value="C:cytoplasmic dynein complex"/>
    <property type="evidence" value="ECO:0007669"/>
    <property type="project" value="TreeGrafter"/>
</dbReference>
<evidence type="ECO:0000256" key="8">
    <source>
        <dbReference type="ARBA" id="ARBA00022927"/>
    </source>
</evidence>
<dbReference type="PROSITE" id="PS01239">
    <property type="entry name" value="DYNEIN_LIGHT_1"/>
    <property type="match status" value="1"/>
</dbReference>
<dbReference type="AlphaFoldDB" id="A0A0N4W882"/>
<gene>
    <name evidence="14" type="ORF">HPLM_LOCUS6390</name>
</gene>
<dbReference type="FunFam" id="3.30.740.10:FF:000005">
    <property type="entry name" value="Dynein light chain"/>
    <property type="match status" value="1"/>
</dbReference>
<dbReference type="InterPro" id="IPR001372">
    <property type="entry name" value="Dynein_light_chain_typ-1/2"/>
</dbReference>
<evidence type="ECO:0000256" key="5">
    <source>
        <dbReference type="ARBA" id="ARBA00022490"/>
    </source>
</evidence>
<reference evidence="16" key="1">
    <citation type="submission" date="2017-02" db="UniProtKB">
        <authorList>
            <consortium name="WormBaseParasite"/>
        </authorList>
    </citation>
    <scope>IDENTIFICATION</scope>
</reference>
<keyword evidence="15" id="KW-1185">Reference proteome</keyword>
<dbReference type="GO" id="GO:0007017">
    <property type="term" value="P:microtubule-based process"/>
    <property type="evidence" value="ECO:0007669"/>
    <property type="project" value="InterPro"/>
</dbReference>
<evidence type="ECO:0000256" key="10">
    <source>
        <dbReference type="ARBA" id="ARBA00023175"/>
    </source>
</evidence>
<dbReference type="SUPFAM" id="SSF54648">
    <property type="entry name" value="DLC"/>
    <property type="match status" value="1"/>
</dbReference>
<dbReference type="PANTHER" id="PTHR11886">
    <property type="entry name" value="DYNEIN LIGHT CHAIN"/>
    <property type="match status" value="1"/>
</dbReference>
<dbReference type="GO" id="GO:0005874">
    <property type="term" value="C:microtubule"/>
    <property type="evidence" value="ECO:0007669"/>
    <property type="project" value="UniProtKB-KW"/>
</dbReference>
<keyword evidence="9 13" id="KW-0243">Dynein</keyword>
<evidence type="ECO:0000256" key="9">
    <source>
        <dbReference type="ARBA" id="ARBA00023017"/>
    </source>
</evidence>
<dbReference type="WBParaSite" id="HPLM_0000639801-mRNA-1">
    <property type="protein sequence ID" value="HPLM_0000639801-mRNA-1"/>
    <property type="gene ID" value="HPLM_0000639801"/>
</dbReference>
<comment type="similarity">
    <text evidence="3 13">Belongs to the dynein light chain family.</text>
</comment>
<evidence type="ECO:0000256" key="3">
    <source>
        <dbReference type="ARBA" id="ARBA00010156"/>
    </source>
</evidence>
<dbReference type="GO" id="GO:0015031">
    <property type="term" value="P:protein transport"/>
    <property type="evidence" value="ECO:0007669"/>
    <property type="project" value="UniProtKB-KW"/>
</dbReference>
<dbReference type="STRING" id="6290.A0A0N4W882"/>
<evidence type="ECO:0000256" key="4">
    <source>
        <dbReference type="ARBA" id="ARBA00022448"/>
    </source>
</evidence>
<reference evidence="14 15" key="2">
    <citation type="submission" date="2018-11" db="EMBL/GenBank/DDBJ databases">
        <authorList>
            <consortium name="Pathogen Informatics"/>
        </authorList>
    </citation>
    <scope>NUCLEOTIDE SEQUENCE [LARGE SCALE GENOMIC DNA]</scope>
    <source>
        <strain evidence="14 15">MHpl1</strain>
    </source>
</reference>
<keyword evidence="10 13" id="KW-0505">Motor protein</keyword>
<organism evidence="16">
    <name type="scientific">Haemonchus placei</name>
    <name type="common">Barber's pole worm</name>
    <dbReference type="NCBI Taxonomy" id="6290"/>
    <lineage>
        <taxon>Eukaryota</taxon>
        <taxon>Metazoa</taxon>
        <taxon>Ecdysozoa</taxon>
        <taxon>Nematoda</taxon>
        <taxon>Chromadorea</taxon>
        <taxon>Rhabditida</taxon>
        <taxon>Rhabditina</taxon>
        <taxon>Rhabditomorpha</taxon>
        <taxon>Strongyloidea</taxon>
        <taxon>Trichostrongylidae</taxon>
        <taxon>Haemonchus</taxon>
    </lineage>
</organism>
<keyword evidence="5 13" id="KW-0963">Cytoplasm</keyword>
<proteinExistence type="inferred from homology"/>
<sequence length="115" mass="13155">MTGTVVGYSSAGKRFHSHLRYQDGMSSSKALTCARKCSRKSFQSSAPLARSIVLKRKFTLQEIAAFIKQEMDRRFCNSWHCVVGRNFGSYVTHETNHFIYLYVRNTAVMVFRTGC</sequence>
<evidence type="ECO:0000256" key="2">
    <source>
        <dbReference type="ARBA" id="ARBA00004245"/>
    </source>
</evidence>
<keyword evidence="8" id="KW-0653">Protein transport</keyword>
<keyword evidence="6 13" id="KW-0493">Microtubule</keyword>
<dbReference type="PANTHER" id="PTHR11886:SF35">
    <property type="entry name" value="DYNEIN LIGHT CHAIN"/>
    <property type="match status" value="1"/>
</dbReference>
<evidence type="ECO:0000256" key="7">
    <source>
        <dbReference type="ARBA" id="ARBA00022816"/>
    </source>
</evidence>
<dbReference type="SMART" id="SM01375">
    <property type="entry name" value="Dynein_light"/>
    <property type="match status" value="1"/>
</dbReference>
<dbReference type="InterPro" id="IPR037177">
    <property type="entry name" value="DLC_sf"/>
</dbReference>
<evidence type="ECO:0000256" key="12">
    <source>
        <dbReference type="ARBA" id="ARBA00023242"/>
    </source>
</evidence>
<dbReference type="OrthoDB" id="10033309at2759"/>
<accession>A0A0N4W882</accession>
<evidence type="ECO:0000256" key="6">
    <source>
        <dbReference type="ARBA" id="ARBA00022701"/>
    </source>
</evidence>
<dbReference type="InterPro" id="IPR019763">
    <property type="entry name" value="Dynein_light_1/2_CS"/>
</dbReference>
<evidence type="ECO:0000256" key="1">
    <source>
        <dbReference type="ARBA" id="ARBA00004123"/>
    </source>
</evidence>
<keyword evidence="11 13" id="KW-0206">Cytoskeleton</keyword>
<dbReference type="Proteomes" id="UP000268014">
    <property type="component" value="Unassembled WGS sequence"/>
</dbReference>
<dbReference type="EMBL" id="UZAF01016487">
    <property type="protein sequence ID" value="VDO28836.1"/>
    <property type="molecule type" value="Genomic_DNA"/>
</dbReference>
<keyword evidence="4" id="KW-0813">Transport</keyword>
<evidence type="ECO:0000256" key="13">
    <source>
        <dbReference type="RuleBase" id="RU365010"/>
    </source>
</evidence>
<evidence type="ECO:0000313" key="16">
    <source>
        <dbReference type="WBParaSite" id="HPLM_0000639801-mRNA-1"/>
    </source>
</evidence>
<evidence type="ECO:0000313" key="15">
    <source>
        <dbReference type="Proteomes" id="UP000268014"/>
    </source>
</evidence>
<keyword evidence="12" id="KW-0539">Nucleus</keyword>
<name>A0A0N4W882_HAEPC</name>
<protein>
    <recommendedName>
        <fullName evidence="13">Dynein light chain</fullName>
    </recommendedName>
</protein>
<keyword evidence="7" id="KW-0509">mRNA transport</keyword>
<comment type="subcellular location">
    <subcellularLocation>
        <location evidence="2 13">Cytoplasm</location>
        <location evidence="2 13">Cytoskeleton</location>
    </subcellularLocation>
    <subcellularLocation>
        <location evidence="1">Nucleus</location>
    </subcellularLocation>
</comment>
<dbReference type="Gene3D" id="3.30.740.10">
    <property type="entry name" value="Protein Inhibitor Of Neuronal Nitric Oxide Synthase"/>
    <property type="match status" value="1"/>
</dbReference>